<feature type="signal peptide" evidence="2">
    <location>
        <begin position="1"/>
        <end position="30"/>
    </location>
</feature>
<reference evidence="3 4" key="1">
    <citation type="journal article" date="2021" name="Genome Biol. Evol.">
        <title>Complete Genome Sequencing of a Novel Gloeobacter Species from a Waterfall Cave in Mexico.</title>
        <authorList>
            <person name="Saw J.H."/>
            <person name="Cardona T."/>
            <person name="Montejano G."/>
        </authorList>
    </citation>
    <scope>NUCLEOTIDE SEQUENCE [LARGE SCALE GENOMIC DNA]</scope>
    <source>
        <strain evidence="3">MG652769</strain>
    </source>
</reference>
<feature type="compositionally biased region" description="Basic and acidic residues" evidence="1">
    <location>
        <begin position="85"/>
        <end position="96"/>
    </location>
</feature>
<organism evidence="3 4">
    <name type="scientific">Gloeobacter morelensis MG652769</name>
    <dbReference type="NCBI Taxonomy" id="2781736"/>
    <lineage>
        <taxon>Bacteria</taxon>
        <taxon>Bacillati</taxon>
        <taxon>Cyanobacteriota</taxon>
        <taxon>Cyanophyceae</taxon>
        <taxon>Gloeobacterales</taxon>
        <taxon>Gloeobacteraceae</taxon>
        <taxon>Gloeobacter</taxon>
        <taxon>Gloeobacter morelensis</taxon>
    </lineage>
</organism>
<dbReference type="RefSeq" id="WP_230839708.1">
    <property type="nucleotide sequence ID" value="NZ_CP063845.1"/>
</dbReference>
<feature type="region of interest" description="Disordered" evidence="1">
    <location>
        <begin position="83"/>
        <end position="117"/>
    </location>
</feature>
<keyword evidence="4" id="KW-1185">Reference proteome</keyword>
<keyword evidence="2" id="KW-0732">Signal</keyword>
<feature type="chain" id="PRO_5045896311" evidence="2">
    <location>
        <begin position="31"/>
        <end position="139"/>
    </location>
</feature>
<dbReference type="Proteomes" id="UP001054846">
    <property type="component" value="Chromosome"/>
</dbReference>
<evidence type="ECO:0000256" key="2">
    <source>
        <dbReference type="SAM" id="SignalP"/>
    </source>
</evidence>
<sequence>MKFSTLRHLLTRSLLSLSVLGAAALAPALAQFQPPGGGMADLDLSSEQRAALRQAAGECRRQNSGRDGSQACLQQKLGSILTSEQKSKLERNRPDGDGPPNLSQDQQSAFKAAIEQCRQQNQDRQAVRSCLQQKMGDNF</sequence>
<gene>
    <name evidence="3" type="ORF">ISF26_12830</name>
</gene>
<evidence type="ECO:0000256" key="1">
    <source>
        <dbReference type="SAM" id="MobiDB-lite"/>
    </source>
</evidence>
<accession>A0ABY3PGF3</accession>
<proteinExistence type="predicted"/>
<dbReference type="EMBL" id="CP063845">
    <property type="protein sequence ID" value="UFP92720.1"/>
    <property type="molecule type" value="Genomic_DNA"/>
</dbReference>
<evidence type="ECO:0000313" key="4">
    <source>
        <dbReference type="Proteomes" id="UP001054846"/>
    </source>
</evidence>
<name>A0ABY3PGF3_9CYAN</name>
<evidence type="ECO:0000313" key="3">
    <source>
        <dbReference type="EMBL" id="UFP92720.1"/>
    </source>
</evidence>
<protein>
    <submittedName>
        <fullName evidence="3">Uncharacterized protein</fullName>
    </submittedName>
</protein>